<evidence type="ECO:0000256" key="1">
    <source>
        <dbReference type="ARBA" id="ARBA00006336"/>
    </source>
</evidence>
<dbReference type="Proteomes" id="UP000002707">
    <property type="component" value="Chromosome"/>
</dbReference>
<dbReference type="STRING" id="314315.LCA_0183"/>
<dbReference type="CDD" id="cd01014">
    <property type="entry name" value="nicotinamidase_related"/>
    <property type="match status" value="1"/>
</dbReference>
<dbReference type="InterPro" id="IPR036380">
    <property type="entry name" value="Isochorismatase-like_sf"/>
</dbReference>
<dbReference type="HOGENOM" id="CLU_068979_5_5_9"/>
<accession>Q38Z97</accession>
<organism evidence="4 5">
    <name type="scientific">Latilactobacillus sakei subsp. sakei (strain 23K)</name>
    <name type="common">Lactobacillus sakei subsp. sakei</name>
    <dbReference type="NCBI Taxonomy" id="314315"/>
    <lineage>
        <taxon>Bacteria</taxon>
        <taxon>Bacillati</taxon>
        <taxon>Bacillota</taxon>
        <taxon>Bacilli</taxon>
        <taxon>Lactobacillales</taxon>
        <taxon>Lactobacillaceae</taxon>
        <taxon>Latilactobacillus</taxon>
    </lineage>
</organism>
<dbReference type="GO" id="GO:0016787">
    <property type="term" value="F:hydrolase activity"/>
    <property type="evidence" value="ECO:0007669"/>
    <property type="project" value="UniProtKB-KW"/>
</dbReference>
<protein>
    <submittedName>
        <fullName evidence="4">Hydrolase, isochorismatase/nicotamidase family</fullName>
    </submittedName>
</protein>
<dbReference type="KEGG" id="lsa:LCA_0183"/>
<dbReference type="Gene3D" id="3.40.50.850">
    <property type="entry name" value="Isochorismatase-like"/>
    <property type="match status" value="1"/>
</dbReference>
<evidence type="ECO:0000313" key="5">
    <source>
        <dbReference type="Proteomes" id="UP000002707"/>
    </source>
</evidence>
<feature type="domain" description="Isochorismatase-like" evidence="3">
    <location>
        <begin position="7"/>
        <end position="135"/>
    </location>
</feature>
<dbReference type="EMBL" id="CR936503">
    <property type="protein sequence ID" value="CAI54480.1"/>
    <property type="molecule type" value="Genomic_DNA"/>
</dbReference>
<dbReference type="InterPro" id="IPR050272">
    <property type="entry name" value="Isochorismatase-like_hydrls"/>
</dbReference>
<gene>
    <name evidence="4" type="ordered locus">LCA_0183</name>
</gene>
<proteinExistence type="inferred from homology"/>
<evidence type="ECO:0000256" key="2">
    <source>
        <dbReference type="ARBA" id="ARBA00022801"/>
    </source>
</evidence>
<name>Q38Z97_LATSS</name>
<dbReference type="InterPro" id="IPR000868">
    <property type="entry name" value="Isochorismatase-like_dom"/>
</dbReference>
<reference evidence="5" key="1">
    <citation type="journal article" date="2005" name="Nat. Biotechnol.">
        <title>The complete genome sequence of the meat-borne lactic acid bacterium Lactobacillus sakei 23K.</title>
        <authorList>
            <person name="Chaillou S."/>
            <person name="Champomier-Verges M.-C."/>
            <person name="Cornet M."/>
            <person name="Crutz-Le Coq A.-M."/>
            <person name="Dudez A.-M."/>
            <person name="Martin V."/>
            <person name="Beaufils S."/>
            <person name="Darbon-Rongere E."/>
            <person name="Bossy R."/>
            <person name="Loux V."/>
            <person name="Zagorec M."/>
        </authorList>
    </citation>
    <scope>NUCLEOTIDE SEQUENCE [LARGE SCALE GENOMIC DNA]</scope>
    <source>
        <strain evidence="5">23K</strain>
    </source>
</reference>
<sequence length="168" mass="18887">MVDLADCLLVIDLQNGVCKGKQPVANFKQLIEQVNARIEIYKANKRPIIFVQHNDTTLLAPQYAWQLVPELSVPADAQFVQKTHANSFWQTNMQVLLEQKQIHSLEICGAQTEYCVDTTVKVAHSLGYQLQMVSGLSTTVANSLMTATQTIAFYEDIWADRFLTLIEG</sequence>
<dbReference type="RefSeq" id="WP_011373894.1">
    <property type="nucleotide sequence ID" value="NC_007576.1"/>
</dbReference>
<dbReference type="PANTHER" id="PTHR43540">
    <property type="entry name" value="PEROXYUREIDOACRYLATE/UREIDOACRYLATE AMIDOHYDROLASE-RELATED"/>
    <property type="match status" value="1"/>
</dbReference>
<evidence type="ECO:0000313" key="4">
    <source>
        <dbReference type="EMBL" id="CAI54480.1"/>
    </source>
</evidence>
<keyword evidence="2 4" id="KW-0378">Hydrolase</keyword>
<keyword evidence="5" id="KW-1185">Reference proteome</keyword>
<dbReference type="Pfam" id="PF00857">
    <property type="entry name" value="Isochorismatase"/>
    <property type="match status" value="1"/>
</dbReference>
<dbReference type="SUPFAM" id="SSF52499">
    <property type="entry name" value="Isochorismatase-like hydrolases"/>
    <property type="match status" value="1"/>
</dbReference>
<comment type="similarity">
    <text evidence="1">Belongs to the isochorismatase family.</text>
</comment>
<evidence type="ECO:0000259" key="3">
    <source>
        <dbReference type="Pfam" id="PF00857"/>
    </source>
</evidence>
<dbReference type="eggNOG" id="COG1335">
    <property type="taxonomic scope" value="Bacteria"/>
</dbReference>
<dbReference type="PANTHER" id="PTHR43540:SF14">
    <property type="entry name" value="ISOCHORISMATASE"/>
    <property type="match status" value="1"/>
</dbReference>
<dbReference type="AlphaFoldDB" id="Q38Z97"/>